<evidence type="ECO:0000256" key="4">
    <source>
        <dbReference type="ARBA" id="ARBA00022989"/>
    </source>
</evidence>
<sequence length="916" mass="102310">MGYDHAEQKELDPADAPSSSSSGASGSVSDEFDKQKGWDGAGEDSNDVGTLPDLEGKHGRNKLEHAHHHRKGLLKLRSADDDLPTSWWFASTAIPLIAATFAPMANLISIAALVVPWRNRLTQSQAEFPLTYQSTSVGYGDPTWCISLNIASLVCGFVGNLFLLFNFTKRVRYIVALPATIVLFYIASGILIGITASMNLHVPPGLGEVYSEGYWNAVIAACLYMFNSMILMVNMLGYFLGHYPQHFTLSDEQRNLILQTMMFFIWLGGGAGIFTRIEGWTYPDALYFCDVTILTVGFGDYYPTDDVGRGLVFPYSVGGIIILGLMVSSIHKFAGELSTVNVLRKHVEQRRVNTLSRVVTVDDTEEKRREELEREVEIEERHGRRPSISSPLPNPQIQQGLDDAAHHLQERPDAAQTQGRQIEFDNTDAEQLKKAEGYEGEPHPSQFLRSAFHNGPIHTTFRLITPLMKRTLSRSQKKAIIMKEEKDRFNAMRDIQLNAKKFKKWYALCLSVTAFGILWCIGAVVFWQAERNTQHLSYFQALYFCYVSLLTIGYGDLSPKSNAGKPFFVVWSLIAVPTMTILISDMGDTVISSFKRGTFKLGDLTVLPKAGLWHDIVMQHSWLYNWMKKRTEKKRRKAGLPVGPSADEAAPIASIEQLASEDLTEAELTSRLAWAIRKTADDLHHSPGKRYTYEEWCEFTRLIRFTKVGIAQLEYDEEVDGVVEWDWLDENSPMLSQQSESEWILDRLCESLLRLLKNNMLGVGSAPPSAHPQASGTDLNVFSFNRRGTIYDNPYRDQKASSPGGGKGKGVEPIPLTETEERQCRASGANTVLTFFTGDRKGTHAYANKEPQWSKKGLDRLKESRCRRVSGGRKRVGPFGKLVHHGKTGTIGGGRGGAGIRTLKLRQFAGDGDGTK</sequence>
<feature type="region of interest" description="Disordered" evidence="9">
    <location>
        <begin position="793"/>
        <end position="823"/>
    </location>
</feature>
<feature type="transmembrane region" description="Helical" evidence="10">
    <location>
        <begin position="146"/>
        <end position="167"/>
    </location>
</feature>
<feature type="transmembrane region" description="Helical" evidence="10">
    <location>
        <begin position="174"/>
        <end position="194"/>
    </location>
</feature>
<keyword evidence="13" id="KW-1185">Reference proteome</keyword>
<feature type="transmembrane region" description="Helical" evidence="10">
    <location>
        <begin position="256"/>
        <end position="277"/>
    </location>
</feature>
<evidence type="ECO:0000256" key="10">
    <source>
        <dbReference type="SAM" id="Phobius"/>
    </source>
</evidence>
<keyword evidence="4 10" id="KW-1133">Transmembrane helix</keyword>
<comment type="similarity">
    <text evidence="8">Belongs to the two pore domain potassium channel (TC 1.A.1.8) family.</text>
</comment>
<evidence type="ECO:0000313" key="12">
    <source>
        <dbReference type="EMBL" id="KIW63307.1"/>
    </source>
</evidence>
<feature type="domain" description="Potassium channel" evidence="11">
    <location>
        <begin position="517"/>
        <end position="590"/>
    </location>
</feature>
<evidence type="ECO:0000256" key="8">
    <source>
        <dbReference type="RuleBase" id="RU003857"/>
    </source>
</evidence>
<feature type="compositionally biased region" description="Basic and acidic residues" evidence="9">
    <location>
        <begin position="1"/>
        <end position="12"/>
    </location>
</feature>
<dbReference type="PANTHER" id="PTHR11003">
    <property type="entry name" value="POTASSIUM CHANNEL, SUBFAMILY K"/>
    <property type="match status" value="1"/>
</dbReference>
<dbReference type="STRING" id="5601.A0A0D2DLN7"/>
<feature type="region of interest" description="Disordered" evidence="9">
    <location>
        <begin position="1"/>
        <end position="64"/>
    </location>
</feature>
<name>A0A0D2DLN7_9EURO</name>
<accession>A0A0D2DLN7</accession>
<dbReference type="PRINTS" id="PR01333">
    <property type="entry name" value="2POREKCHANEL"/>
</dbReference>
<feature type="compositionally biased region" description="Polar residues" evidence="9">
    <location>
        <begin position="387"/>
        <end position="399"/>
    </location>
</feature>
<feature type="transmembrane region" description="Helical" evidence="10">
    <location>
        <begin position="312"/>
        <end position="334"/>
    </location>
</feature>
<feature type="transmembrane region" description="Helical" evidence="10">
    <location>
        <begin position="567"/>
        <end position="586"/>
    </location>
</feature>
<feature type="transmembrane region" description="Helical" evidence="10">
    <location>
        <begin position="505"/>
        <end position="529"/>
    </location>
</feature>
<evidence type="ECO:0000256" key="6">
    <source>
        <dbReference type="ARBA" id="ARBA00023136"/>
    </source>
</evidence>
<protein>
    <recommendedName>
        <fullName evidence="11">Potassium channel domain-containing protein</fullName>
    </recommendedName>
</protein>
<evidence type="ECO:0000256" key="1">
    <source>
        <dbReference type="ARBA" id="ARBA00004141"/>
    </source>
</evidence>
<feature type="domain" description="Potassium channel" evidence="11">
    <location>
        <begin position="262"/>
        <end position="333"/>
    </location>
</feature>
<evidence type="ECO:0000256" key="9">
    <source>
        <dbReference type="SAM" id="MobiDB-lite"/>
    </source>
</evidence>
<dbReference type="InterPro" id="IPR013099">
    <property type="entry name" value="K_chnl_dom"/>
</dbReference>
<evidence type="ECO:0000256" key="3">
    <source>
        <dbReference type="ARBA" id="ARBA00022692"/>
    </source>
</evidence>
<dbReference type="SUPFAM" id="SSF81324">
    <property type="entry name" value="Voltage-gated potassium channels"/>
    <property type="match status" value="2"/>
</dbReference>
<feature type="compositionally biased region" description="Basic and acidic residues" evidence="9">
    <location>
        <begin position="54"/>
        <end position="64"/>
    </location>
</feature>
<keyword evidence="7 8" id="KW-0407">Ion channel</keyword>
<dbReference type="GO" id="GO:0030322">
    <property type="term" value="P:stabilization of membrane potential"/>
    <property type="evidence" value="ECO:0007669"/>
    <property type="project" value="TreeGrafter"/>
</dbReference>
<dbReference type="PANTHER" id="PTHR11003:SF342">
    <property type="entry name" value="OUTWARD-RECTIFIER POTASSIUM CHANNEL TOK1"/>
    <property type="match status" value="1"/>
</dbReference>
<dbReference type="GO" id="GO:0005886">
    <property type="term" value="C:plasma membrane"/>
    <property type="evidence" value="ECO:0007669"/>
    <property type="project" value="TreeGrafter"/>
</dbReference>
<dbReference type="EMBL" id="KN846962">
    <property type="protein sequence ID" value="KIW63307.1"/>
    <property type="molecule type" value="Genomic_DNA"/>
</dbReference>
<keyword evidence="3 8" id="KW-0812">Transmembrane</keyword>
<evidence type="ECO:0000313" key="13">
    <source>
        <dbReference type="Proteomes" id="UP000054266"/>
    </source>
</evidence>
<dbReference type="HOGENOM" id="CLU_013394_1_0_1"/>
<gene>
    <name evidence="12" type="ORF">PV04_10163</name>
</gene>
<comment type="subcellular location">
    <subcellularLocation>
        <location evidence="1">Membrane</location>
        <topology evidence="1">Multi-pass membrane protein</topology>
    </subcellularLocation>
</comment>
<keyword evidence="2 8" id="KW-0813">Transport</keyword>
<feature type="transmembrane region" description="Helical" evidence="10">
    <location>
        <begin position="214"/>
        <end position="236"/>
    </location>
</feature>
<dbReference type="AlphaFoldDB" id="A0A0D2DLN7"/>
<keyword evidence="6 10" id="KW-0472">Membrane</keyword>
<evidence type="ECO:0000256" key="5">
    <source>
        <dbReference type="ARBA" id="ARBA00023065"/>
    </source>
</evidence>
<evidence type="ECO:0000259" key="11">
    <source>
        <dbReference type="Pfam" id="PF07885"/>
    </source>
</evidence>
<reference evidence="12 13" key="1">
    <citation type="submission" date="2015-01" db="EMBL/GenBank/DDBJ databases">
        <title>The Genome Sequence of Capronia semiimmersa CBS27337.</title>
        <authorList>
            <consortium name="The Broad Institute Genomics Platform"/>
            <person name="Cuomo C."/>
            <person name="de Hoog S."/>
            <person name="Gorbushina A."/>
            <person name="Stielow B."/>
            <person name="Teixiera M."/>
            <person name="Abouelleil A."/>
            <person name="Chapman S.B."/>
            <person name="Priest M."/>
            <person name="Young S.K."/>
            <person name="Wortman J."/>
            <person name="Nusbaum C."/>
            <person name="Birren B."/>
        </authorList>
    </citation>
    <scope>NUCLEOTIDE SEQUENCE [LARGE SCALE GENOMIC DNA]</scope>
    <source>
        <strain evidence="12 13">CBS 27337</strain>
    </source>
</reference>
<dbReference type="Gene3D" id="1.10.287.70">
    <property type="match status" value="2"/>
</dbReference>
<feature type="region of interest" description="Disordered" evidence="9">
    <location>
        <begin position="372"/>
        <end position="399"/>
    </location>
</feature>
<feature type="transmembrane region" description="Helical" evidence="10">
    <location>
        <begin position="87"/>
        <end position="115"/>
    </location>
</feature>
<proteinExistence type="inferred from homology"/>
<dbReference type="FunFam" id="1.10.287.70:FF:000182">
    <property type="entry name" value="Outward-rectifier potassium channel TOK1"/>
    <property type="match status" value="1"/>
</dbReference>
<dbReference type="GO" id="GO:0015271">
    <property type="term" value="F:outward rectifier potassium channel activity"/>
    <property type="evidence" value="ECO:0007669"/>
    <property type="project" value="TreeGrafter"/>
</dbReference>
<evidence type="ECO:0000256" key="7">
    <source>
        <dbReference type="ARBA" id="ARBA00023303"/>
    </source>
</evidence>
<organism evidence="12 13">
    <name type="scientific">Phialophora macrospora</name>
    <dbReference type="NCBI Taxonomy" id="1851006"/>
    <lineage>
        <taxon>Eukaryota</taxon>
        <taxon>Fungi</taxon>
        <taxon>Dikarya</taxon>
        <taxon>Ascomycota</taxon>
        <taxon>Pezizomycotina</taxon>
        <taxon>Eurotiomycetes</taxon>
        <taxon>Chaetothyriomycetidae</taxon>
        <taxon>Chaetothyriales</taxon>
        <taxon>Herpotrichiellaceae</taxon>
        <taxon>Phialophora</taxon>
    </lineage>
</organism>
<keyword evidence="5 8" id="KW-0406">Ion transport</keyword>
<feature type="compositionally biased region" description="Low complexity" evidence="9">
    <location>
        <begin position="14"/>
        <end position="29"/>
    </location>
</feature>
<dbReference type="GO" id="GO:0022841">
    <property type="term" value="F:potassium ion leak channel activity"/>
    <property type="evidence" value="ECO:0007669"/>
    <property type="project" value="TreeGrafter"/>
</dbReference>
<dbReference type="InterPro" id="IPR003280">
    <property type="entry name" value="2pore_dom_K_chnl"/>
</dbReference>
<dbReference type="Proteomes" id="UP000054266">
    <property type="component" value="Unassembled WGS sequence"/>
</dbReference>
<evidence type="ECO:0000256" key="2">
    <source>
        <dbReference type="ARBA" id="ARBA00022448"/>
    </source>
</evidence>
<dbReference type="Pfam" id="PF07885">
    <property type="entry name" value="Ion_trans_2"/>
    <property type="match status" value="2"/>
</dbReference>
<feature type="transmembrane region" description="Helical" evidence="10">
    <location>
        <begin position="535"/>
        <end position="555"/>
    </location>
</feature>